<sequence length="143" mass="16195">MGNINHNQQVKLSGLHEQTEYSLIQPHVEQHGPKKQPMIVDYEIKPHIIQLVMGNCLDPLDFQVVEMGIGANKPLILGISQDKGIYLTSCIGRAILTSDFKDKGHDDVKRFISSVLKSKIFGYWVLFWSKFPFSSGLNLRSKI</sequence>
<reference evidence="1" key="1">
    <citation type="submission" date="2019-12" db="EMBL/GenBank/DDBJ databases">
        <title>Genome sequencing and annotation of Brassica cretica.</title>
        <authorList>
            <person name="Studholme D.J."/>
            <person name="Sarris P.F."/>
        </authorList>
    </citation>
    <scope>NUCLEOTIDE SEQUENCE</scope>
    <source>
        <strain evidence="1">PFS-001/15</strain>
        <strain evidence="2">PFS-102/07</strain>
        <tissue evidence="1">Leaf</tissue>
    </source>
</reference>
<organism evidence="1 3">
    <name type="scientific">Brassica cretica</name>
    <name type="common">Mustard</name>
    <dbReference type="NCBI Taxonomy" id="69181"/>
    <lineage>
        <taxon>Eukaryota</taxon>
        <taxon>Viridiplantae</taxon>
        <taxon>Streptophyta</taxon>
        <taxon>Embryophyta</taxon>
        <taxon>Tracheophyta</taxon>
        <taxon>Spermatophyta</taxon>
        <taxon>Magnoliopsida</taxon>
        <taxon>eudicotyledons</taxon>
        <taxon>Gunneridae</taxon>
        <taxon>Pentapetalae</taxon>
        <taxon>rosids</taxon>
        <taxon>malvids</taxon>
        <taxon>Brassicales</taxon>
        <taxon>Brassicaceae</taxon>
        <taxon>Brassiceae</taxon>
        <taxon>Brassica</taxon>
    </lineage>
</organism>
<dbReference type="EMBL" id="QGKW02002228">
    <property type="protein sequence ID" value="KAF2538604.1"/>
    <property type="molecule type" value="Genomic_DNA"/>
</dbReference>
<evidence type="ECO:0000313" key="2">
    <source>
        <dbReference type="EMBL" id="KAF2615743.1"/>
    </source>
</evidence>
<evidence type="ECO:0000313" key="3">
    <source>
        <dbReference type="Proteomes" id="UP000712281"/>
    </source>
</evidence>
<comment type="caution">
    <text evidence="1">The sequence shown here is derived from an EMBL/GenBank/DDBJ whole genome shotgun (WGS) entry which is preliminary data.</text>
</comment>
<dbReference type="EMBL" id="QGKY02000089">
    <property type="protein sequence ID" value="KAF2615743.1"/>
    <property type="molecule type" value="Genomic_DNA"/>
</dbReference>
<name>A0A8S9G015_BRACR</name>
<protein>
    <submittedName>
        <fullName evidence="1">Uncharacterized protein</fullName>
    </submittedName>
</protein>
<dbReference type="Proteomes" id="UP000712281">
    <property type="component" value="Unassembled WGS sequence"/>
</dbReference>
<accession>A0A8S9G015</accession>
<dbReference type="AlphaFoldDB" id="A0A8S9G015"/>
<proteinExistence type="predicted"/>
<gene>
    <name evidence="1" type="ORF">F2Q68_00021143</name>
    <name evidence="2" type="ORF">F2Q70_00011183</name>
</gene>
<evidence type="ECO:0000313" key="1">
    <source>
        <dbReference type="EMBL" id="KAF2538604.1"/>
    </source>
</evidence>